<sequence>MALSPERALRRGIGKTTAQALSLPPPCSLSLGRGAPSLTPCSAPSPG</sequence>
<evidence type="ECO:0000256" key="1">
    <source>
        <dbReference type="SAM" id="MobiDB-lite"/>
    </source>
</evidence>
<accession>C0D016</accession>
<name>C0D016_9FIRM</name>
<dbReference type="EMBL" id="ACCJ01000151">
    <property type="protein sequence ID" value="EEG55378.1"/>
    <property type="molecule type" value="Genomic_DNA"/>
</dbReference>
<dbReference type="AlphaFoldDB" id="C0D016"/>
<keyword evidence="3" id="KW-1185">Reference proteome</keyword>
<protein>
    <submittedName>
        <fullName evidence="2">Uncharacterized protein</fullName>
    </submittedName>
</protein>
<comment type="caution">
    <text evidence="2">The sequence shown here is derived from an EMBL/GenBank/DDBJ whole genome shotgun (WGS) entry which is preliminary data.</text>
</comment>
<feature type="region of interest" description="Disordered" evidence="1">
    <location>
        <begin position="1"/>
        <end position="47"/>
    </location>
</feature>
<dbReference type="HOGENOM" id="CLU_3166273_0_0_9"/>
<organism evidence="2 3">
    <name type="scientific">[Clostridium] asparagiforme DSM 15981</name>
    <dbReference type="NCBI Taxonomy" id="518636"/>
    <lineage>
        <taxon>Bacteria</taxon>
        <taxon>Bacillati</taxon>
        <taxon>Bacillota</taxon>
        <taxon>Clostridia</taxon>
        <taxon>Lachnospirales</taxon>
        <taxon>Lachnospiraceae</taxon>
        <taxon>Enterocloster</taxon>
    </lineage>
</organism>
<dbReference type="Proteomes" id="UP000004756">
    <property type="component" value="Unassembled WGS sequence"/>
</dbReference>
<evidence type="ECO:0000313" key="2">
    <source>
        <dbReference type="EMBL" id="EEG55378.1"/>
    </source>
</evidence>
<reference evidence="2 3" key="1">
    <citation type="submission" date="2009-02" db="EMBL/GenBank/DDBJ databases">
        <title>Draft genome sequence of Clostridium asparagiforme (DSM 15981).</title>
        <authorList>
            <person name="Sudarsanam P."/>
            <person name="Ley R."/>
            <person name="Guruge J."/>
            <person name="Turnbaugh P.J."/>
            <person name="Mahowald M."/>
            <person name="Liep D."/>
            <person name="Gordon J."/>
        </authorList>
    </citation>
    <scope>NUCLEOTIDE SEQUENCE [LARGE SCALE GENOMIC DNA]</scope>
    <source>
        <strain evidence="2 3">DSM 15981</strain>
    </source>
</reference>
<evidence type="ECO:0000313" key="3">
    <source>
        <dbReference type="Proteomes" id="UP000004756"/>
    </source>
</evidence>
<gene>
    <name evidence="2" type="ORF">CLOSTASPAR_02597</name>
</gene>
<proteinExistence type="predicted"/>